<name>E3ELE4_PAEPS</name>
<feature type="transmembrane region" description="Helical" evidence="1">
    <location>
        <begin position="139"/>
        <end position="158"/>
    </location>
</feature>
<feature type="transmembrane region" description="Helical" evidence="1">
    <location>
        <begin position="58"/>
        <end position="76"/>
    </location>
</feature>
<feature type="transmembrane region" description="Helical" evidence="1">
    <location>
        <begin position="190"/>
        <end position="209"/>
    </location>
</feature>
<accession>E3ELE4</accession>
<evidence type="ECO:0000313" key="2">
    <source>
        <dbReference type="EMBL" id="ADO59976.1"/>
    </source>
</evidence>
<dbReference type="EMBL" id="CP002214">
    <property type="protein sequence ID" value="ADO59976.1"/>
    <property type="molecule type" value="Genomic_DNA"/>
</dbReference>
<evidence type="ECO:0000313" key="3">
    <source>
        <dbReference type="Proteomes" id="UP000006868"/>
    </source>
</evidence>
<feature type="transmembrane region" description="Helical" evidence="1">
    <location>
        <begin position="82"/>
        <end position="100"/>
    </location>
</feature>
<dbReference type="RefSeq" id="WP_013386390.1">
    <property type="nucleotide sequence ID" value="NC_014628.2"/>
</dbReference>
<keyword evidence="1" id="KW-1133">Transmembrane helix</keyword>
<evidence type="ECO:0000256" key="1">
    <source>
        <dbReference type="SAM" id="Phobius"/>
    </source>
</evidence>
<keyword evidence="1" id="KW-0812">Transmembrane</keyword>
<dbReference type="KEGG" id="ppm:PPSC2_28300"/>
<dbReference type="Proteomes" id="UP000006868">
    <property type="component" value="Plasmid pSC2"/>
</dbReference>
<dbReference type="PATRIC" id="fig|886882.15.peg.6001"/>
<keyword evidence="2" id="KW-0614">Plasmid</keyword>
<reference evidence="2 3" key="1">
    <citation type="journal article" date="2011" name="J. Bacteriol.">
        <title>Complete genome sequence of Paenibacillus polymyxa SC2, a strain of plant growth-promoting Rhizobacterium with broad-spectrum antimicrobial activity.</title>
        <authorList>
            <person name="Ma M."/>
            <person name="Wang C."/>
            <person name="Ding Y."/>
            <person name="Li L."/>
            <person name="Shen D."/>
            <person name="Jiang X."/>
            <person name="Guan D."/>
            <person name="Cao F."/>
            <person name="Chen H."/>
            <person name="Feng R."/>
            <person name="Wang X."/>
            <person name="Ge Y."/>
            <person name="Yao L."/>
            <person name="Bing X."/>
            <person name="Yang X."/>
            <person name="Li J."/>
            <person name="Du B."/>
        </authorList>
    </citation>
    <scope>NUCLEOTIDE SEQUENCE [LARGE SCALE GENOMIC DNA]</scope>
    <source>
        <strain evidence="2 3">SC2</strain>
        <plasmid evidence="3">pSC2</plasmid>
    </source>
</reference>
<sequence>MKKDFHDRVTNRLKPVSDQPMYQFFGEEVSAQADKANVRQEIEETVVRVLDHSRMQKAGYWLMVGVLSILLTLFVIKTNLPATVGSIMMIFLYLMGVRRIPFSYDTDINFYLANATVTLKAMFQHFSITSKLIKHADKILFVSVTAMLIEHLALRWFLFAPISSTIYTVGFYGMWLGCVLCFANRDTSKAYRGFALAYIYHLIVILFNGLFNNDLYIFTVVSAFVIWTIAGWMKKCAIEDIQITRKSENQVNQ</sequence>
<feature type="transmembrane region" description="Helical" evidence="1">
    <location>
        <begin position="215"/>
        <end position="233"/>
    </location>
</feature>
<feature type="transmembrane region" description="Helical" evidence="1">
    <location>
        <begin position="164"/>
        <end position="183"/>
    </location>
</feature>
<geneLocation type="plasmid" evidence="2 3">
    <name>pSC2</name>
</geneLocation>
<keyword evidence="1" id="KW-0472">Membrane</keyword>
<proteinExistence type="predicted"/>
<dbReference type="AlphaFoldDB" id="E3ELE4"/>
<dbReference type="HOGENOM" id="CLU_1097721_0_0_9"/>
<protein>
    <submittedName>
        <fullName evidence="2">Uncharacterized protein</fullName>
    </submittedName>
</protein>
<gene>
    <name evidence="2" type="ORF">PPSC2_28300</name>
</gene>
<organism evidence="2 3">
    <name type="scientific">Paenibacillus polymyxa (strain SC2)</name>
    <name type="common">Bacillus polymyxa</name>
    <dbReference type="NCBI Taxonomy" id="886882"/>
    <lineage>
        <taxon>Bacteria</taxon>
        <taxon>Bacillati</taxon>
        <taxon>Bacillota</taxon>
        <taxon>Bacilli</taxon>
        <taxon>Bacillales</taxon>
        <taxon>Paenibacillaceae</taxon>
        <taxon>Paenibacillus</taxon>
    </lineage>
</organism>